<feature type="transmembrane region" description="Helical" evidence="1">
    <location>
        <begin position="12"/>
        <end position="33"/>
    </location>
</feature>
<dbReference type="OrthoDB" id="263463at2157"/>
<sequence>MSFATGGRRVVFTIYGAAVAIAGLFGYALGYVIQPNLLDGHVGSLGPVTFALTPLNLAIYGMVMVGAMLGVLLLLVSYVSRFDDATPVEVE</sequence>
<dbReference type="RefSeq" id="WP_188881059.1">
    <property type="nucleotide sequence ID" value="NZ_BMPF01000002.1"/>
</dbReference>
<keyword evidence="1" id="KW-0472">Membrane</keyword>
<dbReference type="Proteomes" id="UP000628840">
    <property type="component" value="Unassembled WGS sequence"/>
</dbReference>
<evidence type="ECO:0000313" key="2">
    <source>
        <dbReference type="EMBL" id="GGL30903.1"/>
    </source>
</evidence>
<name>A0A830F8Z9_9EURY</name>
<evidence type="ECO:0000256" key="1">
    <source>
        <dbReference type="SAM" id="Phobius"/>
    </source>
</evidence>
<dbReference type="InterPro" id="IPR055942">
    <property type="entry name" value="DUF7520"/>
</dbReference>
<proteinExistence type="predicted"/>
<keyword evidence="1" id="KW-0812">Transmembrane</keyword>
<evidence type="ECO:0000313" key="3">
    <source>
        <dbReference type="Proteomes" id="UP000628840"/>
    </source>
</evidence>
<keyword evidence="1" id="KW-1133">Transmembrane helix</keyword>
<feature type="transmembrane region" description="Helical" evidence="1">
    <location>
        <begin position="53"/>
        <end position="76"/>
    </location>
</feature>
<reference evidence="2 3" key="1">
    <citation type="journal article" date="2019" name="Int. J. Syst. Evol. Microbiol.">
        <title>The Global Catalogue of Microorganisms (GCM) 10K type strain sequencing project: providing services to taxonomists for standard genome sequencing and annotation.</title>
        <authorList>
            <consortium name="The Broad Institute Genomics Platform"/>
            <consortium name="The Broad Institute Genome Sequencing Center for Infectious Disease"/>
            <person name="Wu L."/>
            <person name="Ma J."/>
        </authorList>
    </citation>
    <scope>NUCLEOTIDE SEQUENCE [LARGE SCALE GENOMIC DNA]</scope>
    <source>
        <strain evidence="2 3">JCM 19585</strain>
    </source>
</reference>
<dbReference type="Pfam" id="PF24364">
    <property type="entry name" value="DUF7520"/>
    <property type="match status" value="1"/>
</dbReference>
<organism evidence="2 3">
    <name type="scientific">Halarchaeum grantii</name>
    <dbReference type="NCBI Taxonomy" id="1193105"/>
    <lineage>
        <taxon>Archaea</taxon>
        <taxon>Methanobacteriati</taxon>
        <taxon>Methanobacteriota</taxon>
        <taxon>Stenosarchaea group</taxon>
        <taxon>Halobacteria</taxon>
        <taxon>Halobacteriales</taxon>
        <taxon>Halobacteriaceae</taxon>
    </lineage>
</organism>
<dbReference type="AlphaFoldDB" id="A0A830F8Z9"/>
<protein>
    <recommendedName>
        <fullName evidence="4">Cox cluster protein</fullName>
    </recommendedName>
</protein>
<accession>A0A830F8Z9</accession>
<keyword evidence="3" id="KW-1185">Reference proteome</keyword>
<gene>
    <name evidence="2" type="ORF">GCM10009037_13320</name>
</gene>
<evidence type="ECO:0008006" key="4">
    <source>
        <dbReference type="Google" id="ProtNLM"/>
    </source>
</evidence>
<comment type="caution">
    <text evidence="2">The sequence shown here is derived from an EMBL/GenBank/DDBJ whole genome shotgun (WGS) entry which is preliminary data.</text>
</comment>
<dbReference type="EMBL" id="BMPF01000002">
    <property type="protein sequence ID" value="GGL30903.1"/>
    <property type="molecule type" value="Genomic_DNA"/>
</dbReference>